<comment type="caution">
    <text evidence="1">The sequence shown here is derived from an EMBL/GenBank/DDBJ whole genome shotgun (WGS) entry which is preliminary data.</text>
</comment>
<organism evidence="1 2">
    <name type="scientific">Corynebacterium hadale</name>
    <dbReference type="NCBI Taxonomy" id="2026255"/>
    <lineage>
        <taxon>Bacteria</taxon>
        <taxon>Bacillati</taxon>
        <taxon>Actinomycetota</taxon>
        <taxon>Actinomycetes</taxon>
        <taxon>Mycobacteriales</taxon>
        <taxon>Corynebacteriaceae</taxon>
        <taxon>Corynebacterium</taxon>
    </lineage>
</organism>
<dbReference type="AlphaFoldDB" id="A0A269PA91"/>
<evidence type="ECO:0000313" key="1">
    <source>
        <dbReference type="EMBL" id="PAJ68109.1"/>
    </source>
</evidence>
<name>A0A269PA91_9CORY</name>
<sequence>MSWFISFCYQLDNFPNFIFTTFVVVNHDPKLFWKIVFWVFEITRLPGHWVGSIRAYRVPI</sequence>
<accession>A0A269PA91</accession>
<proteinExistence type="predicted"/>
<gene>
    <name evidence="1" type="ORF">CIG21_11660</name>
</gene>
<evidence type="ECO:0000313" key="2">
    <source>
        <dbReference type="Proteomes" id="UP000215771"/>
    </source>
</evidence>
<protein>
    <submittedName>
        <fullName evidence="1">Uncharacterized protein</fullName>
    </submittedName>
</protein>
<reference evidence="1 2" key="1">
    <citation type="submission" date="2017-08" db="EMBL/GenBank/DDBJ databases">
        <authorList>
            <person name="de Groot N.N."/>
        </authorList>
    </citation>
    <scope>NUCLEOTIDE SEQUENCE [LARGE SCALE GENOMIC DNA]</scope>
    <source>
        <strain evidence="1 2">NBT06-6</strain>
    </source>
</reference>
<dbReference type="EMBL" id="NQMQ01000034">
    <property type="protein sequence ID" value="PAJ68109.1"/>
    <property type="molecule type" value="Genomic_DNA"/>
</dbReference>
<dbReference type="Proteomes" id="UP000215771">
    <property type="component" value="Unassembled WGS sequence"/>
</dbReference>